<evidence type="ECO:0000256" key="2">
    <source>
        <dbReference type="ARBA" id="ARBA00022795"/>
    </source>
</evidence>
<dbReference type="GO" id="GO:0044780">
    <property type="term" value="P:bacterial-type flagellum assembly"/>
    <property type="evidence" value="ECO:0007669"/>
    <property type="project" value="UniProtKB-UniRule"/>
</dbReference>
<dbReference type="GO" id="GO:0006417">
    <property type="term" value="P:regulation of translation"/>
    <property type="evidence" value="ECO:0007669"/>
    <property type="project" value="UniProtKB-KW"/>
</dbReference>
<evidence type="ECO:0000256" key="3">
    <source>
        <dbReference type="ARBA" id="ARBA00022845"/>
    </source>
</evidence>
<dbReference type="Gene3D" id="2.30.290.10">
    <property type="entry name" value="BH3618-like"/>
    <property type="match status" value="1"/>
</dbReference>
<gene>
    <name evidence="5" type="primary">fliW</name>
    <name evidence="6" type="ORF">SYNTR_1837</name>
</gene>
<dbReference type="PANTHER" id="PTHR39190:SF1">
    <property type="entry name" value="FLAGELLAR ASSEMBLY FACTOR FLIW"/>
    <property type="match status" value="1"/>
</dbReference>
<comment type="similarity">
    <text evidence="5">Belongs to the FliW family.</text>
</comment>
<keyword evidence="1 5" id="KW-0963">Cytoplasm</keyword>
<keyword evidence="7" id="KW-1185">Reference proteome</keyword>
<evidence type="ECO:0000256" key="1">
    <source>
        <dbReference type="ARBA" id="ARBA00022490"/>
    </source>
</evidence>
<dbReference type="GO" id="GO:0005737">
    <property type="term" value="C:cytoplasm"/>
    <property type="evidence" value="ECO:0007669"/>
    <property type="project" value="UniProtKB-SubCell"/>
</dbReference>
<keyword evidence="4 5" id="KW-0143">Chaperone</keyword>
<dbReference type="HAMAP" id="MF_01185">
    <property type="entry name" value="FliW"/>
    <property type="match status" value="1"/>
</dbReference>
<accession>A0A6I6DMC9</accession>
<dbReference type="InterPro" id="IPR024046">
    <property type="entry name" value="Flagellar_assmbl_FliW_dom_sf"/>
</dbReference>
<dbReference type="PANTHER" id="PTHR39190">
    <property type="entry name" value="FLAGELLAR ASSEMBLY FACTOR FLIW"/>
    <property type="match status" value="1"/>
</dbReference>
<comment type="function">
    <text evidence="5">Acts as an anti-CsrA protein, binds CsrA and prevents it from repressing translation of its target genes, one of which is flagellin. Binds to flagellin and participates in the assembly of the flagellum.</text>
</comment>
<dbReference type="InterPro" id="IPR003775">
    <property type="entry name" value="Flagellar_assembly_factor_FliW"/>
</dbReference>
<name>A0A6I6DMC9_9FIRM</name>
<proteinExistence type="inferred from homology"/>
<reference evidence="7" key="1">
    <citation type="journal article" date="2019" name="Microbiology">
        <title>Complete Genome Sequence of an Uncultured Bacterium of the Candidate Phylum Bipolaricaulota.</title>
        <authorList>
            <person name="Kadnikov V.V."/>
            <person name="Mardanov A.V."/>
            <person name="Beletsky A.V."/>
            <person name="Frank Y.A."/>
            <person name="Karnachuk O.V."/>
            <person name="Ravin N.V."/>
        </authorList>
    </citation>
    <scope>NUCLEOTIDE SEQUENCE [LARGE SCALE GENOMIC DNA]</scope>
</reference>
<dbReference type="SUPFAM" id="SSF141457">
    <property type="entry name" value="BH3618-like"/>
    <property type="match status" value="1"/>
</dbReference>
<keyword evidence="2 5" id="KW-1005">Bacterial flagellum biogenesis</keyword>
<evidence type="ECO:0000256" key="4">
    <source>
        <dbReference type="ARBA" id="ARBA00023186"/>
    </source>
</evidence>
<dbReference type="KEGG" id="salq:SYNTR_1837"/>
<dbReference type="Pfam" id="PF02623">
    <property type="entry name" value="FliW"/>
    <property type="match status" value="1"/>
</dbReference>
<sequence>MKINSPILGQIEIEEKNLITFESGIPGFEDQTQFALIPMDDNSPFFYLQAIRNPELCLILTDPFSFFSDYKVKLDDEHLEKLEVKKDETPIIAVYCILTIPEDFKKSTANLLAPIAINHKTKKGLQFVSEKSEYTTKHYIFNQTKDQPQKAAVNEGP</sequence>
<dbReference type="AlphaFoldDB" id="A0A6I6DMC9"/>
<protein>
    <recommendedName>
        <fullName evidence="5">Flagellar assembly factor FliW</fullName>
    </recommendedName>
</protein>
<comment type="subunit">
    <text evidence="5">Interacts with translational regulator CsrA and flagellin(s).</text>
</comment>
<keyword evidence="3 5" id="KW-0810">Translation regulation</keyword>
<dbReference type="RefSeq" id="WP_197079087.1">
    <property type="nucleotide sequence ID" value="NZ_CP046457.1"/>
</dbReference>
<dbReference type="NCBIfam" id="NF009793">
    <property type="entry name" value="PRK13285.1-1"/>
    <property type="match status" value="1"/>
</dbReference>
<dbReference type="EMBL" id="CP046457">
    <property type="protein sequence ID" value="QGU00431.1"/>
    <property type="molecule type" value="Genomic_DNA"/>
</dbReference>
<dbReference type="Proteomes" id="UP000426444">
    <property type="component" value="Chromosome"/>
</dbReference>
<evidence type="ECO:0000256" key="5">
    <source>
        <dbReference type="HAMAP-Rule" id="MF_01185"/>
    </source>
</evidence>
<comment type="subcellular location">
    <subcellularLocation>
        <location evidence="5">Cytoplasm</location>
    </subcellularLocation>
</comment>
<evidence type="ECO:0000313" key="7">
    <source>
        <dbReference type="Proteomes" id="UP000426444"/>
    </source>
</evidence>
<organism evidence="6 7">
    <name type="scientific">Candidatus Syntrophocurvum alkaliphilum</name>
    <dbReference type="NCBI Taxonomy" id="2293317"/>
    <lineage>
        <taxon>Bacteria</taxon>
        <taxon>Bacillati</taxon>
        <taxon>Bacillota</taxon>
        <taxon>Clostridia</taxon>
        <taxon>Eubacteriales</taxon>
        <taxon>Syntrophomonadaceae</taxon>
        <taxon>Candidatus Syntrophocurvum</taxon>
    </lineage>
</organism>
<evidence type="ECO:0000313" key="6">
    <source>
        <dbReference type="EMBL" id="QGU00431.1"/>
    </source>
</evidence>